<reference evidence="4" key="1">
    <citation type="submission" date="2020-05" db="EMBL/GenBank/DDBJ databases">
        <title>Mycena genomes resolve the evolution of fungal bioluminescence.</title>
        <authorList>
            <person name="Tsai I.J."/>
        </authorList>
    </citation>
    <scope>NUCLEOTIDE SEQUENCE</scope>
    <source>
        <strain evidence="4">171206Taipei</strain>
    </source>
</reference>
<dbReference type="InterPro" id="IPR041457">
    <property type="entry name" value="CxC2_KDZ-assoc"/>
</dbReference>
<dbReference type="Pfam" id="PF18758">
    <property type="entry name" value="KDZ"/>
    <property type="match status" value="1"/>
</dbReference>
<proteinExistence type="predicted"/>
<dbReference type="InterPro" id="IPR040521">
    <property type="entry name" value="KDZ"/>
</dbReference>
<keyword evidence="2" id="KW-0812">Transmembrane</keyword>
<evidence type="ECO:0000259" key="3">
    <source>
        <dbReference type="Pfam" id="PF18803"/>
    </source>
</evidence>
<evidence type="ECO:0000256" key="2">
    <source>
        <dbReference type="SAM" id="Phobius"/>
    </source>
</evidence>
<keyword evidence="2" id="KW-0472">Membrane</keyword>
<dbReference type="Proteomes" id="UP000636479">
    <property type="component" value="Unassembled WGS sequence"/>
</dbReference>
<feature type="region of interest" description="Disordered" evidence="1">
    <location>
        <begin position="1142"/>
        <end position="1161"/>
    </location>
</feature>
<dbReference type="PANTHER" id="PTHR33104:SF2">
    <property type="entry name" value="CXC3 LIKE CYSTEINE CLUSTER DOMAIN-CONTAINING PROTEIN"/>
    <property type="match status" value="1"/>
</dbReference>
<evidence type="ECO:0000256" key="1">
    <source>
        <dbReference type="SAM" id="MobiDB-lite"/>
    </source>
</evidence>
<dbReference type="Pfam" id="PF18803">
    <property type="entry name" value="CxC2"/>
    <property type="match status" value="1"/>
</dbReference>
<dbReference type="GeneID" id="59351330"/>
<keyword evidence="5" id="KW-1185">Reference proteome</keyword>
<protein>
    <submittedName>
        <fullName evidence="4">CxC2 domain-containing protein</fullName>
    </submittedName>
</protein>
<evidence type="ECO:0000313" key="5">
    <source>
        <dbReference type="Proteomes" id="UP000636479"/>
    </source>
</evidence>
<feature type="region of interest" description="Disordered" evidence="1">
    <location>
        <begin position="1289"/>
        <end position="1313"/>
    </location>
</feature>
<feature type="region of interest" description="Disordered" evidence="1">
    <location>
        <begin position="1"/>
        <end position="26"/>
    </location>
</feature>
<dbReference type="EMBL" id="JACAZF010000012">
    <property type="protein sequence ID" value="KAF7292055.1"/>
    <property type="molecule type" value="Genomic_DNA"/>
</dbReference>
<sequence length="1313" mass="150136">MAPATKYHTQAEKKEAHRLRQKKYRESTRGALLSQAYDSHRHSRKVAKPLRLPPPPPLLLDQARFEVLDDEKGFMYYFDEDFELADSDLKFWAGFPFYEIEDDTMDHTTAEYKKETRRLELSANDLKHLSENQTVLLENEGVKSKPMRRPYVFGAHIFDGLTLLIQKRSQESMLFSCATGNGRLARQLQRAKRHRSSSPDAYTHVIPLTTGPSTFNAPLDGGIERVSADSRRTTSQSVSILPPSPLKRLRIALSSSAPSLPSLIDIEADSYCMGGGEDDWTEEPLRETFVKVPRVLQPADAALRDWMLHYRDSFLRILLWRHGRGEYEELCYHCGKGDAVYRCKECFGGALSCQACCVDKHMENPFHLIECWNQVYFQSTSLKTLGLRIQVGHPPRQTCDRPIPARHDFVILHHNGIHEVSLDYCGCRRSSDPYFAQLLRAGLFPATTDNPRTCATLCCLDRYHNLTLHGKITGWDFYRCLETQTNAKGIKPPDRYQIFLRIAREYRHMQSLKRAGAVVMTRGVYQRRRRVNWLFGVLHVPVQASTCQRIGRMLRRRKRMFFFELFFPFTYIIFPIRGLYVFFLAMDACFRLKRRAISNEIRDPALSNGWAYMVEWEPYKSYLLHIGDQQEISTCTGLAALDYANTKFSRGYSATGVGMGVCARHEFVQPTGVADLQAGERFGNMDYIFGSILRHLHPLLRKLISYDIACQWWKNLFDRLRKLPPMLRLLLVLEVFMKLFIFVVPKLHILGHTTSCQLLYSLNYTLGGAQTDGEGIERPWSMIGAVAASTRVSGPGARSDLLDDHWSFWNWSKNLGLPALLRKRLDTALHEQQVQRTAFEEFSLDQAERVPRWKTMVHEYEGDSTKPNPYEGKVDGLTEAQVRERLEAEEETQSSAGRLRIHEITPVNFVTDLLEVESEQRRIAGLAELKKAKSTTMKINLRSLRRALNKRITKLQVPEDALPEDVPLLPPSALTRLQRENGGCVDGLVDIEKTLREAQCRAALVGLRNQLLIKYRLLLYKTNHSRNQTMNTRSRSLVARNESKVLFYSKKYQAAWLALVLIADGNEKAVGWRRLCKEDIRCLEDSEELAKKHAKGQKAEARRARDERDLRAAGITPLNIHRVQHEDSDGEGEDVFAFSAPPQKRSAVKKKMPAPKGNAIQSGESKRVVSWIWTTAGMTGSDAEIEEAYAREEWRRLPESFAYEGQLWAQRAKDVPVGSIPVADAEGMIAYAVQHHNMYQHLSRRAEVIRTQPKLRRGARRARDDQEASIWVGFEAGEEGEADIDGVIERDDDLDDNGNLSDEELLLTGEIDD</sequence>
<feature type="domain" description="CxC2-like cysteine cluster KDZ transposase-associated" evidence="3">
    <location>
        <begin position="382"/>
        <end position="488"/>
    </location>
</feature>
<feature type="transmembrane region" description="Helical" evidence="2">
    <location>
        <begin position="729"/>
        <end position="749"/>
    </location>
</feature>
<organism evidence="4 5">
    <name type="scientific">Mycena indigotica</name>
    <dbReference type="NCBI Taxonomy" id="2126181"/>
    <lineage>
        <taxon>Eukaryota</taxon>
        <taxon>Fungi</taxon>
        <taxon>Dikarya</taxon>
        <taxon>Basidiomycota</taxon>
        <taxon>Agaricomycotina</taxon>
        <taxon>Agaricomycetes</taxon>
        <taxon>Agaricomycetidae</taxon>
        <taxon>Agaricales</taxon>
        <taxon>Marasmiineae</taxon>
        <taxon>Mycenaceae</taxon>
        <taxon>Mycena</taxon>
    </lineage>
</organism>
<accession>A0A8H6S2K5</accession>
<evidence type="ECO:0000313" key="4">
    <source>
        <dbReference type="EMBL" id="KAF7292055.1"/>
    </source>
</evidence>
<dbReference type="CDD" id="cd19757">
    <property type="entry name" value="Bbox1"/>
    <property type="match status" value="1"/>
</dbReference>
<dbReference type="RefSeq" id="XP_037214782.1">
    <property type="nucleotide sequence ID" value="XM_037368814.1"/>
</dbReference>
<comment type="caution">
    <text evidence="4">The sequence shown here is derived from an EMBL/GenBank/DDBJ whole genome shotgun (WGS) entry which is preliminary data.</text>
</comment>
<gene>
    <name evidence="4" type="ORF">MIND_01231600</name>
</gene>
<feature type="transmembrane region" description="Helical" evidence="2">
    <location>
        <begin position="560"/>
        <end position="585"/>
    </location>
</feature>
<dbReference type="PANTHER" id="PTHR33104">
    <property type="entry name" value="SI:DKEY-29D5.2"/>
    <property type="match status" value="1"/>
</dbReference>
<dbReference type="OrthoDB" id="3214502at2759"/>
<name>A0A8H6S2K5_9AGAR</name>
<keyword evidence="2" id="KW-1133">Transmembrane helix</keyword>